<evidence type="ECO:0000256" key="15">
    <source>
        <dbReference type="SAM" id="MobiDB-lite"/>
    </source>
</evidence>
<evidence type="ECO:0000256" key="11">
    <source>
        <dbReference type="ARBA" id="ARBA00023242"/>
    </source>
</evidence>
<dbReference type="PROSITE" id="PS50071">
    <property type="entry name" value="HOMEOBOX_2"/>
    <property type="match status" value="1"/>
</dbReference>
<feature type="region of interest" description="Disordered" evidence="15">
    <location>
        <begin position="255"/>
        <end position="282"/>
    </location>
</feature>
<dbReference type="InterPro" id="IPR042688">
    <property type="entry name" value="Lmx1a_LIM1"/>
</dbReference>
<name>A0A8T2PG65_9TELE</name>
<evidence type="ECO:0000256" key="3">
    <source>
        <dbReference type="ARBA" id="ARBA00022723"/>
    </source>
</evidence>
<feature type="domain" description="LIM zinc-binding" evidence="16">
    <location>
        <begin position="147"/>
        <end position="209"/>
    </location>
</feature>
<keyword evidence="11 12" id="KW-0539">Nucleus</keyword>
<keyword evidence="19" id="KW-1185">Reference proteome</keyword>
<keyword evidence="8 12" id="KW-0238">DNA-binding</keyword>
<dbReference type="Gene3D" id="1.10.10.60">
    <property type="entry name" value="Homeodomain-like"/>
    <property type="match status" value="1"/>
</dbReference>
<evidence type="ECO:0000256" key="10">
    <source>
        <dbReference type="ARBA" id="ARBA00023163"/>
    </source>
</evidence>
<evidence type="ECO:0000256" key="5">
    <source>
        <dbReference type="ARBA" id="ARBA00022833"/>
    </source>
</evidence>
<comment type="caution">
    <text evidence="18">The sequence shown here is derived from an EMBL/GenBank/DDBJ whole genome shotgun (WGS) entry which is preliminary data.</text>
</comment>
<feature type="non-terminal residue" evidence="18">
    <location>
        <position position="400"/>
    </location>
</feature>
<proteinExistence type="predicted"/>
<evidence type="ECO:0000313" key="18">
    <source>
        <dbReference type="EMBL" id="KAG9351110.1"/>
    </source>
</evidence>
<evidence type="ECO:0000256" key="6">
    <source>
        <dbReference type="ARBA" id="ARBA00023015"/>
    </source>
</evidence>
<keyword evidence="6" id="KW-0805">Transcription regulation</keyword>
<dbReference type="Gene3D" id="2.10.110.10">
    <property type="entry name" value="Cysteine Rich Protein"/>
    <property type="match status" value="2"/>
</dbReference>
<dbReference type="PANTHER" id="PTHR24208:SF88">
    <property type="entry name" value="LIM HOMEOBOX TRANSCRIPTION FACTOR 1-ALPHA"/>
    <property type="match status" value="1"/>
</dbReference>
<accession>A0A8T2PG65</accession>
<evidence type="ECO:0000256" key="8">
    <source>
        <dbReference type="ARBA" id="ARBA00023125"/>
    </source>
</evidence>
<evidence type="ECO:0000256" key="7">
    <source>
        <dbReference type="ARBA" id="ARBA00023038"/>
    </source>
</evidence>
<dbReference type="OrthoDB" id="6159439at2759"/>
<evidence type="ECO:0000259" key="17">
    <source>
        <dbReference type="PROSITE" id="PS50071"/>
    </source>
</evidence>
<dbReference type="FunFam" id="2.10.110.10:FF:000006">
    <property type="entry name" value="LIM homeobox transcription factor 1-beta"/>
    <property type="match status" value="1"/>
</dbReference>
<dbReference type="SMART" id="SM00132">
    <property type="entry name" value="LIM"/>
    <property type="match status" value="2"/>
</dbReference>
<evidence type="ECO:0000256" key="4">
    <source>
        <dbReference type="ARBA" id="ARBA00022737"/>
    </source>
</evidence>
<protein>
    <submittedName>
        <fullName evidence="18">Uncharacterized protein</fullName>
    </submittedName>
</protein>
<dbReference type="PANTHER" id="PTHR24208">
    <property type="entry name" value="LIM/HOMEOBOX PROTEIN LHX"/>
    <property type="match status" value="1"/>
</dbReference>
<dbReference type="GO" id="GO:0030182">
    <property type="term" value="P:neuron differentiation"/>
    <property type="evidence" value="ECO:0007669"/>
    <property type="project" value="TreeGrafter"/>
</dbReference>
<dbReference type="FunFam" id="1.10.10.60:FF:000095">
    <property type="entry name" value="LIM homeobox transcription factor 1 beta"/>
    <property type="match status" value="1"/>
</dbReference>
<dbReference type="SMART" id="SM00389">
    <property type="entry name" value="HOX"/>
    <property type="match status" value="1"/>
</dbReference>
<dbReference type="PROSITE" id="PS00478">
    <property type="entry name" value="LIM_DOMAIN_1"/>
    <property type="match status" value="2"/>
</dbReference>
<dbReference type="GO" id="GO:0000977">
    <property type="term" value="F:RNA polymerase II transcription regulatory region sequence-specific DNA binding"/>
    <property type="evidence" value="ECO:0007669"/>
    <property type="project" value="TreeGrafter"/>
</dbReference>
<keyword evidence="2" id="KW-0217">Developmental protein</keyword>
<organism evidence="18 19">
    <name type="scientific">Albula glossodonta</name>
    <name type="common">roundjaw bonefish</name>
    <dbReference type="NCBI Taxonomy" id="121402"/>
    <lineage>
        <taxon>Eukaryota</taxon>
        <taxon>Metazoa</taxon>
        <taxon>Chordata</taxon>
        <taxon>Craniata</taxon>
        <taxon>Vertebrata</taxon>
        <taxon>Euteleostomi</taxon>
        <taxon>Actinopterygii</taxon>
        <taxon>Neopterygii</taxon>
        <taxon>Teleostei</taxon>
        <taxon>Albuliformes</taxon>
        <taxon>Albulidae</taxon>
        <taxon>Albula</taxon>
    </lineage>
</organism>
<dbReference type="InterPro" id="IPR050453">
    <property type="entry name" value="LIM_Homeobox_TF"/>
</dbReference>
<sequence>MPTDLTRKAVCEGCHRLIRDKYMLRVSDGFWHEQCVHCTACREPLKNTCFLKEKKLYCKRDYAKGVTREGRIVGHMFRVVLNPAEGELDETLLNGVLPNPPAQRPSLPSSVALTAPSTSLLARAPHKRGQQAHPSLHLCLKEDLIAVRCNGCSEVIAPAELVMRAREAVYHLRCFCCCVCACRLQKGDRCVLREGQLLCARDYEGLASPTTSDSGTPPPAHATCIRTVSLGPWMCLCRLSTSGCQFTHCSLNLSGKSDEEEEGDKKMANGGNMEDTDHKRPKRPRTILTTQQRRAFKASFEVSSKPCRKVRETLAAETGLSVRVVQVWFQNQRAKYEILTDSIMPSCGGLNPEVDGLSSYPSLQQPQQPIITLEQQVYKMDPFRQGLTPPQMPGDHMHPY</sequence>
<dbReference type="SUPFAM" id="SSF46689">
    <property type="entry name" value="Homeodomain-like"/>
    <property type="match status" value="1"/>
</dbReference>
<dbReference type="InterPro" id="IPR001356">
    <property type="entry name" value="HD"/>
</dbReference>
<evidence type="ECO:0000256" key="14">
    <source>
        <dbReference type="RuleBase" id="RU000682"/>
    </source>
</evidence>
<dbReference type="Proteomes" id="UP000824540">
    <property type="component" value="Unassembled WGS sequence"/>
</dbReference>
<feature type="domain" description="LIM zinc-binding" evidence="16">
    <location>
        <begin position="9"/>
        <end position="68"/>
    </location>
</feature>
<dbReference type="GO" id="GO:0000981">
    <property type="term" value="F:DNA-binding transcription factor activity, RNA polymerase II-specific"/>
    <property type="evidence" value="ECO:0007669"/>
    <property type="project" value="TreeGrafter"/>
</dbReference>
<dbReference type="InterPro" id="IPR001781">
    <property type="entry name" value="Znf_LIM"/>
</dbReference>
<dbReference type="EMBL" id="JAFBMS010000007">
    <property type="protein sequence ID" value="KAG9351110.1"/>
    <property type="molecule type" value="Genomic_DNA"/>
</dbReference>
<evidence type="ECO:0000259" key="16">
    <source>
        <dbReference type="PROSITE" id="PS50023"/>
    </source>
</evidence>
<reference evidence="18" key="1">
    <citation type="thesis" date="2021" institute="BYU ScholarsArchive" country="Provo, UT, USA">
        <title>Applications of and Algorithms for Genome Assembly and Genomic Analyses with an Emphasis on Marine Teleosts.</title>
        <authorList>
            <person name="Pickett B.D."/>
        </authorList>
    </citation>
    <scope>NUCLEOTIDE SEQUENCE</scope>
    <source>
        <strain evidence="18">HI-2016</strain>
    </source>
</reference>
<dbReference type="InterPro" id="IPR009057">
    <property type="entry name" value="Homeodomain-like_sf"/>
</dbReference>
<keyword evidence="9 12" id="KW-0371">Homeobox</keyword>
<feature type="DNA-binding region" description="Homeobox" evidence="12">
    <location>
        <begin position="281"/>
        <end position="340"/>
    </location>
</feature>
<evidence type="ECO:0000256" key="12">
    <source>
        <dbReference type="PROSITE-ProRule" id="PRU00108"/>
    </source>
</evidence>
<dbReference type="GO" id="GO:0046872">
    <property type="term" value="F:metal ion binding"/>
    <property type="evidence" value="ECO:0007669"/>
    <property type="project" value="UniProtKB-KW"/>
</dbReference>
<evidence type="ECO:0000313" key="19">
    <source>
        <dbReference type="Proteomes" id="UP000824540"/>
    </source>
</evidence>
<dbReference type="CDD" id="cd09370">
    <property type="entry name" value="LIM1_Lmx1a"/>
    <property type="match status" value="1"/>
</dbReference>
<feature type="domain" description="Homeobox" evidence="17">
    <location>
        <begin position="279"/>
        <end position="339"/>
    </location>
</feature>
<keyword evidence="10" id="KW-0804">Transcription</keyword>
<evidence type="ECO:0000256" key="1">
    <source>
        <dbReference type="ARBA" id="ARBA00004123"/>
    </source>
</evidence>
<dbReference type="PROSITE" id="PS50023">
    <property type="entry name" value="LIM_DOMAIN_2"/>
    <property type="match status" value="2"/>
</dbReference>
<dbReference type="AlphaFoldDB" id="A0A8T2PG65"/>
<comment type="subcellular location">
    <subcellularLocation>
        <location evidence="1 12 14">Nucleus</location>
    </subcellularLocation>
</comment>
<dbReference type="Pfam" id="PF00046">
    <property type="entry name" value="Homeodomain"/>
    <property type="match status" value="1"/>
</dbReference>
<evidence type="ECO:0000256" key="2">
    <source>
        <dbReference type="ARBA" id="ARBA00022473"/>
    </source>
</evidence>
<evidence type="ECO:0000256" key="9">
    <source>
        <dbReference type="ARBA" id="ARBA00023155"/>
    </source>
</evidence>
<dbReference type="SUPFAM" id="SSF57716">
    <property type="entry name" value="Glucocorticoid receptor-like (DNA-binding domain)"/>
    <property type="match status" value="2"/>
</dbReference>
<dbReference type="GO" id="GO:0005634">
    <property type="term" value="C:nucleus"/>
    <property type="evidence" value="ECO:0007669"/>
    <property type="project" value="UniProtKB-SubCell"/>
</dbReference>
<keyword evidence="4" id="KW-0677">Repeat</keyword>
<gene>
    <name evidence="18" type="ORF">JZ751_025000</name>
</gene>
<keyword evidence="7 13" id="KW-0440">LIM domain</keyword>
<dbReference type="CDD" id="cd00086">
    <property type="entry name" value="homeodomain"/>
    <property type="match status" value="1"/>
</dbReference>
<dbReference type="Pfam" id="PF00412">
    <property type="entry name" value="LIM"/>
    <property type="match status" value="2"/>
</dbReference>
<evidence type="ECO:0000256" key="13">
    <source>
        <dbReference type="PROSITE-ProRule" id="PRU00125"/>
    </source>
</evidence>
<keyword evidence="3 13" id="KW-0479">Metal-binding</keyword>
<keyword evidence="5 13" id="KW-0862">Zinc</keyword>